<dbReference type="EMBL" id="VCKY01000284">
    <property type="protein sequence ID" value="TMR08562.1"/>
    <property type="molecule type" value="Genomic_DNA"/>
</dbReference>
<dbReference type="AlphaFoldDB" id="A0A5S4EY24"/>
<dbReference type="RefSeq" id="WP_138673161.1">
    <property type="nucleotide sequence ID" value="NZ_VCKY01000284.1"/>
</dbReference>
<proteinExistence type="predicted"/>
<name>A0A5S4EY24_9ACTN</name>
<accession>A0A5S4EY24</accession>
<evidence type="ECO:0000313" key="2">
    <source>
        <dbReference type="Proteomes" id="UP000309128"/>
    </source>
</evidence>
<gene>
    <name evidence="1" type="ORF">ETD86_47250</name>
</gene>
<organism evidence="1 2">
    <name type="scientific">Nonomuraea turkmeniaca</name>
    <dbReference type="NCBI Taxonomy" id="103838"/>
    <lineage>
        <taxon>Bacteria</taxon>
        <taxon>Bacillati</taxon>
        <taxon>Actinomycetota</taxon>
        <taxon>Actinomycetes</taxon>
        <taxon>Streptosporangiales</taxon>
        <taxon>Streptosporangiaceae</taxon>
        <taxon>Nonomuraea</taxon>
    </lineage>
</organism>
<dbReference type="Proteomes" id="UP000309128">
    <property type="component" value="Unassembled WGS sequence"/>
</dbReference>
<evidence type="ECO:0000313" key="1">
    <source>
        <dbReference type="EMBL" id="TMR08562.1"/>
    </source>
</evidence>
<sequence length="73" mass="8403">MAGLRNLAIDLARLIGWTNIVSGCGSWATHPEIILRRNTSYISDYDFRMVNELWACSSLSCSTYYYTNYAYSY</sequence>
<protein>
    <submittedName>
        <fullName evidence="1">Uncharacterized protein</fullName>
    </submittedName>
</protein>
<reference evidence="1 2" key="1">
    <citation type="submission" date="2019-05" db="EMBL/GenBank/DDBJ databases">
        <title>Draft genome sequence of Nonomuraea turkmeniaca DSM 43926.</title>
        <authorList>
            <person name="Saricaoglu S."/>
            <person name="Isik K."/>
        </authorList>
    </citation>
    <scope>NUCLEOTIDE SEQUENCE [LARGE SCALE GENOMIC DNA]</scope>
    <source>
        <strain evidence="1 2">DSM 43926</strain>
    </source>
</reference>
<comment type="caution">
    <text evidence="1">The sequence shown here is derived from an EMBL/GenBank/DDBJ whole genome shotgun (WGS) entry which is preliminary data.</text>
</comment>
<dbReference type="PROSITE" id="PS51257">
    <property type="entry name" value="PROKAR_LIPOPROTEIN"/>
    <property type="match status" value="1"/>
</dbReference>
<keyword evidence="2" id="KW-1185">Reference proteome</keyword>